<dbReference type="EMBL" id="FNFC01000001">
    <property type="protein sequence ID" value="SDJ23489.1"/>
    <property type="molecule type" value="Genomic_DNA"/>
</dbReference>
<accession>A0A1G8S2N6</accession>
<protein>
    <submittedName>
        <fullName evidence="1">Uncharacterized protein</fullName>
    </submittedName>
</protein>
<dbReference type="STRING" id="890420.SAMN05216226_101252"/>
<name>A0A1G8S2N6_9EURY</name>
<organism evidence="1 2">
    <name type="scientific">Halovenus aranensis</name>
    <dbReference type="NCBI Taxonomy" id="890420"/>
    <lineage>
        <taxon>Archaea</taxon>
        <taxon>Methanobacteriati</taxon>
        <taxon>Methanobacteriota</taxon>
        <taxon>Stenosarchaea group</taxon>
        <taxon>Halobacteria</taxon>
        <taxon>Halobacteriales</taxon>
        <taxon>Haloarculaceae</taxon>
        <taxon>Halovenus</taxon>
    </lineage>
</organism>
<sequence>MSDTTVHVEHVEAFLESFGDVSPVFQRKASNHFEEHGIDPYGDQEWVSQASVRSAVAALAEDAGSATMYEAGKSVGGNIPTEASEAPARLQTLNETHKSAFRDPRESLPAGEFQWSETGGSLRVSATQNWPYGDSFPHGSEFTSGILSAVLSTTTSSEITEISADSREAIAFEVEL</sequence>
<evidence type="ECO:0000313" key="2">
    <source>
        <dbReference type="Proteomes" id="UP000198856"/>
    </source>
</evidence>
<dbReference type="AlphaFoldDB" id="A0A1G8S2N6"/>
<proteinExistence type="predicted"/>
<dbReference type="RefSeq" id="WP_092698610.1">
    <property type="nucleotide sequence ID" value="NZ_FNFC01000001.1"/>
</dbReference>
<reference evidence="1 2" key="1">
    <citation type="submission" date="2016-10" db="EMBL/GenBank/DDBJ databases">
        <authorList>
            <person name="de Groot N.N."/>
        </authorList>
    </citation>
    <scope>NUCLEOTIDE SEQUENCE [LARGE SCALE GENOMIC DNA]</scope>
    <source>
        <strain evidence="1 2">IBRC-M10015</strain>
    </source>
</reference>
<evidence type="ECO:0000313" key="1">
    <source>
        <dbReference type="EMBL" id="SDJ23489.1"/>
    </source>
</evidence>
<keyword evidence="2" id="KW-1185">Reference proteome</keyword>
<dbReference type="Proteomes" id="UP000198856">
    <property type="component" value="Unassembled WGS sequence"/>
</dbReference>
<gene>
    <name evidence="1" type="ORF">SAMN05216226_101252</name>
</gene>